<feature type="transmembrane region" description="Helical" evidence="1">
    <location>
        <begin position="432"/>
        <end position="456"/>
    </location>
</feature>
<keyword evidence="4" id="KW-1185">Reference proteome</keyword>
<keyword evidence="1" id="KW-0472">Membrane</keyword>
<protein>
    <recommendedName>
        <fullName evidence="2">ER-bound oxygenase mpaB/mpaB'/Rubber oxygenase catalytic domain-containing protein</fullName>
    </recommendedName>
</protein>
<organism evidence="3 4">
    <name type="scientific">Mollisia scopiformis</name>
    <name type="common">Conifer needle endophyte fungus</name>
    <name type="synonym">Phialocephala scopiformis</name>
    <dbReference type="NCBI Taxonomy" id="149040"/>
    <lineage>
        <taxon>Eukaryota</taxon>
        <taxon>Fungi</taxon>
        <taxon>Dikarya</taxon>
        <taxon>Ascomycota</taxon>
        <taxon>Pezizomycotina</taxon>
        <taxon>Leotiomycetes</taxon>
        <taxon>Helotiales</taxon>
        <taxon>Mollisiaceae</taxon>
        <taxon>Mollisia</taxon>
    </lineage>
</organism>
<proteinExistence type="predicted"/>
<dbReference type="KEGG" id="psco:LY89DRAFT_710298"/>
<gene>
    <name evidence="3" type="ORF">LY89DRAFT_710298</name>
</gene>
<dbReference type="RefSeq" id="XP_018065492.1">
    <property type="nucleotide sequence ID" value="XM_018217818.1"/>
</dbReference>
<sequence>MSTSSKINANHRKRWGYSFQWTDEHLSREEIDRLRSNYDDLGSNALEKFQAIVAETKVEHLAGAPSPAKPDLYTVLKNNYEDNGILEEFWNELHSVPDFVDWKQIERAQSFFARYAVANSTAFALQGFIRENSASPGIAEVFARTGGFSIKNLLSRVIETFTWLIQVTYSLESIQPGGEGHTSTIRVRLLHASVRQRILKLARSRSEYFPIEKYGAPVNDLDSLHAISLFCCSPMWDGFPKVGIYPNKQEIEDFIALFRYVAYLTGTPTEYWETPEKAKAVMETMLLYELDPNKTSKILAHNFIKWLEDQPPAYLSRSFMEAGCRWMNGHAMCDALGLGRPSLYYYLVFAGHNVIVASLAYSQKLIPALDGFMIRYFRKTLYDAVTDNAGLAGGNGPFDFKFVPDLEQKFGKEVGLLEGRGRKKLPRPVEHVFFGAFLFACLVGMLLIFAGVKLFLSLSGN</sequence>
<dbReference type="PANTHER" id="PTHR37539:SF1">
    <property type="entry name" value="ER-BOUND OXYGENASE MPAB_MPAB'_RUBBER OXYGENASE CATALYTIC DOMAIN-CONTAINING PROTEIN"/>
    <property type="match status" value="1"/>
</dbReference>
<keyword evidence="1" id="KW-1133">Transmembrane helix</keyword>
<dbReference type="GO" id="GO:0016491">
    <property type="term" value="F:oxidoreductase activity"/>
    <property type="evidence" value="ECO:0007669"/>
    <property type="project" value="InterPro"/>
</dbReference>
<dbReference type="GeneID" id="28827544"/>
<dbReference type="PANTHER" id="PTHR37539">
    <property type="entry name" value="SECRETED PROTEIN-RELATED"/>
    <property type="match status" value="1"/>
</dbReference>
<dbReference type="Pfam" id="PF09995">
    <property type="entry name" value="MPAB_Lcp_cat"/>
    <property type="match status" value="1"/>
</dbReference>
<dbReference type="InterPro" id="IPR018713">
    <property type="entry name" value="MPAB/Lcp_cat_dom"/>
</dbReference>
<dbReference type="EMBL" id="KQ947427">
    <property type="protein sequence ID" value="KUJ11137.1"/>
    <property type="molecule type" value="Genomic_DNA"/>
</dbReference>
<dbReference type="STRING" id="149040.A0A194WU52"/>
<accession>A0A194WU52</accession>
<evidence type="ECO:0000259" key="2">
    <source>
        <dbReference type="Pfam" id="PF09995"/>
    </source>
</evidence>
<evidence type="ECO:0000313" key="3">
    <source>
        <dbReference type="EMBL" id="KUJ11137.1"/>
    </source>
</evidence>
<evidence type="ECO:0000256" key="1">
    <source>
        <dbReference type="SAM" id="Phobius"/>
    </source>
</evidence>
<dbReference type="OrthoDB" id="6361347at2759"/>
<dbReference type="InParanoid" id="A0A194WU52"/>
<name>A0A194WU52_MOLSC</name>
<keyword evidence="1" id="KW-0812">Transmembrane</keyword>
<feature type="domain" description="ER-bound oxygenase mpaB/mpaB'/Rubber oxygenase catalytic" evidence="2">
    <location>
        <begin position="132"/>
        <end position="340"/>
    </location>
</feature>
<reference evidence="3 4" key="1">
    <citation type="submission" date="2015-10" db="EMBL/GenBank/DDBJ databases">
        <title>Full genome of DAOMC 229536 Phialocephala scopiformis, a fungal endophyte of spruce producing the potent anti-insectan compound rugulosin.</title>
        <authorList>
            <consortium name="DOE Joint Genome Institute"/>
            <person name="Walker A.K."/>
            <person name="Frasz S.L."/>
            <person name="Seifert K.A."/>
            <person name="Miller J.D."/>
            <person name="Mondo S.J."/>
            <person name="Labutti K."/>
            <person name="Lipzen A."/>
            <person name="Dockter R."/>
            <person name="Kennedy M."/>
            <person name="Grigoriev I.V."/>
            <person name="Spatafora J.W."/>
        </authorList>
    </citation>
    <scope>NUCLEOTIDE SEQUENCE [LARGE SCALE GENOMIC DNA]</scope>
    <source>
        <strain evidence="3 4">CBS 120377</strain>
    </source>
</reference>
<evidence type="ECO:0000313" key="4">
    <source>
        <dbReference type="Proteomes" id="UP000070700"/>
    </source>
</evidence>
<dbReference type="AlphaFoldDB" id="A0A194WU52"/>
<dbReference type="Proteomes" id="UP000070700">
    <property type="component" value="Unassembled WGS sequence"/>
</dbReference>
<dbReference type="InterPro" id="IPR037473">
    <property type="entry name" value="Lcp-like"/>
</dbReference>